<dbReference type="Proteomes" id="UP000001485">
    <property type="component" value="Chromosome"/>
</dbReference>
<evidence type="ECO:0000313" key="3">
    <source>
        <dbReference type="EMBL" id="ACR67296.1"/>
    </source>
</evidence>
<dbReference type="AlphaFoldDB" id="C5B9B6"/>
<dbReference type="HOGENOM" id="CLU_3042950_0_0_6"/>
<reference evidence="4" key="1">
    <citation type="submission" date="2009-03" db="EMBL/GenBank/DDBJ databases">
        <title>Complete genome sequence of Edwardsiella ictaluri 93-146.</title>
        <authorList>
            <person name="Williams M.L."/>
            <person name="Gillaspy A.F."/>
            <person name="Dyer D.W."/>
            <person name="Thune R.L."/>
            <person name="Waldbieser G.C."/>
            <person name="Schuster S.C."/>
            <person name="Gipson J."/>
            <person name="Zaitshik J."/>
            <person name="Landry C."/>
            <person name="Lawrence M.L."/>
        </authorList>
    </citation>
    <scope>NUCLEOTIDE SEQUENCE [LARGE SCALE GENOMIC DNA]</scope>
    <source>
        <strain evidence="4">93-146</strain>
    </source>
</reference>
<keyword evidence="2" id="KW-1133">Transmembrane helix</keyword>
<keyword evidence="2" id="KW-0812">Transmembrane</keyword>
<accession>C5B9B6</accession>
<evidence type="ECO:0000256" key="1">
    <source>
        <dbReference type="SAM" id="MobiDB-lite"/>
    </source>
</evidence>
<name>C5B9B6_EDWI9</name>
<organism evidence="3 4">
    <name type="scientific">Edwardsiella ictaluri (strain 93-146)</name>
    <dbReference type="NCBI Taxonomy" id="634503"/>
    <lineage>
        <taxon>Bacteria</taxon>
        <taxon>Pseudomonadati</taxon>
        <taxon>Pseudomonadota</taxon>
        <taxon>Gammaproteobacteria</taxon>
        <taxon>Enterobacterales</taxon>
        <taxon>Hafniaceae</taxon>
        <taxon>Edwardsiella</taxon>
    </lineage>
</organism>
<evidence type="ECO:0000256" key="2">
    <source>
        <dbReference type="SAM" id="Phobius"/>
    </source>
</evidence>
<protein>
    <submittedName>
        <fullName evidence="3">Uncharacterized protein</fullName>
    </submittedName>
</protein>
<dbReference type="EMBL" id="CP001600">
    <property type="protein sequence ID" value="ACR67296.1"/>
    <property type="molecule type" value="Genomic_DNA"/>
</dbReference>
<keyword evidence="2" id="KW-0472">Membrane</keyword>
<proteinExistence type="predicted"/>
<evidence type="ECO:0000313" key="4">
    <source>
        <dbReference type="Proteomes" id="UP000001485"/>
    </source>
</evidence>
<sequence length="57" mass="6550">MGMLVRKAREGIEKGQDSQPGQAVRLSFSKVCCFELLLIMYIFIICGILFYFLIIMD</sequence>
<gene>
    <name evidence="3" type="ordered locus">NT01EI_0036</name>
</gene>
<dbReference type="KEGG" id="eic:NT01EI_0036"/>
<feature type="compositionally biased region" description="Basic and acidic residues" evidence="1">
    <location>
        <begin position="7"/>
        <end position="16"/>
    </location>
</feature>
<reference evidence="3 4" key="2">
    <citation type="journal article" date="2012" name="J. Bacteriol.">
        <title>Genome Sequence of Edwardsiella ictaluri 93-146, a Strain Associated with a Natural Channel Catfish Outbreak of Enteric Septicemia of Catfish.</title>
        <authorList>
            <person name="Williams M.L."/>
            <person name="Gillaspy A.F."/>
            <person name="Dyer D.W."/>
            <person name="Thune R.L."/>
            <person name="Waldbieser G.C."/>
            <person name="Schuster S.C."/>
            <person name="Gipson J."/>
            <person name="Zaitshik J."/>
            <person name="Landry C."/>
            <person name="Banes M.M."/>
            <person name="Lawrence M.L."/>
        </authorList>
    </citation>
    <scope>NUCLEOTIDE SEQUENCE [LARGE SCALE GENOMIC DNA]</scope>
    <source>
        <strain evidence="3 4">93-146</strain>
    </source>
</reference>
<feature type="region of interest" description="Disordered" evidence="1">
    <location>
        <begin position="1"/>
        <end position="20"/>
    </location>
</feature>
<feature type="transmembrane region" description="Helical" evidence="2">
    <location>
        <begin position="36"/>
        <end position="56"/>
    </location>
</feature>